<dbReference type="GO" id="GO:0000779">
    <property type="term" value="C:condensed chromosome, centromeric region"/>
    <property type="evidence" value="ECO:0007669"/>
    <property type="project" value="TreeGrafter"/>
</dbReference>
<organism evidence="10 11">
    <name type="scientific">Pieris macdunnoughi</name>
    <dbReference type="NCBI Taxonomy" id="345717"/>
    <lineage>
        <taxon>Eukaryota</taxon>
        <taxon>Metazoa</taxon>
        <taxon>Ecdysozoa</taxon>
        <taxon>Arthropoda</taxon>
        <taxon>Hexapoda</taxon>
        <taxon>Insecta</taxon>
        <taxon>Pterygota</taxon>
        <taxon>Neoptera</taxon>
        <taxon>Endopterygota</taxon>
        <taxon>Lepidoptera</taxon>
        <taxon>Glossata</taxon>
        <taxon>Ditrysia</taxon>
        <taxon>Papilionoidea</taxon>
        <taxon>Pieridae</taxon>
        <taxon>Pierinae</taxon>
        <taxon>Pieris</taxon>
    </lineage>
</organism>
<comment type="subcellular location">
    <subcellularLocation>
        <location evidence="1">Nucleus</location>
    </subcellularLocation>
</comment>
<dbReference type="GO" id="GO:0000796">
    <property type="term" value="C:condensin complex"/>
    <property type="evidence" value="ECO:0007669"/>
    <property type="project" value="TreeGrafter"/>
</dbReference>
<keyword evidence="6" id="KW-0131">Cell cycle</keyword>
<dbReference type="InterPro" id="IPR032682">
    <property type="entry name" value="Cnd1_C"/>
</dbReference>
<dbReference type="InterPro" id="IPR026971">
    <property type="entry name" value="CND1/NCAPD3"/>
</dbReference>
<dbReference type="Gene3D" id="1.25.10.10">
    <property type="entry name" value="Leucine-rich Repeat Variant"/>
    <property type="match status" value="1"/>
</dbReference>
<proteinExistence type="predicted"/>
<evidence type="ECO:0000313" key="11">
    <source>
        <dbReference type="Proteomes" id="UP000663880"/>
    </source>
</evidence>
<dbReference type="InterPro" id="IPR016024">
    <property type="entry name" value="ARM-type_fold"/>
</dbReference>
<keyword evidence="2" id="KW-0132">Cell division</keyword>
<dbReference type="EMBL" id="CAJOBZ010000015">
    <property type="protein sequence ID" value="CAF4847396.1"/>
    <property type="molecule type" value="Genomic_DNA"/>
</dbReference>
<dbReference type="SUPFAM" id="SSF48371">
    <property type="entry name" value="ARM repeat"/>
    <property type="match status" value="1"/>
</dbReference>
<evidence type="ECO:0000256" key="7">
    <source>
        <dbReference type="SAM" id="Coils"/>
    </source>
</evidence>
<dbReference type="Pfam" id="PF12717">
    <property type="entry name" value="Cnd1"/>
    <property type="match status" value="1"/>
</dbReference>
<reference evidence="10" key="1">
    <citation type="submission" date="2021-02" db="EMBL/GenBank/DDBJ databases">
        <authorList>
            <person name="Steward A R."/>
        </authorList>
    </citation>
    <scope>NUCLEOTIDE SEQUENCE</scope>
</reference>
<gene>
    <name evidence="10" type="ORF">PMACD_LOCUS6750</name>
</gene>
<accession>A0A821RU33</accession>
<keyword evidence="11" id="KW-1185">Reference proteome</keyword>
<feature type="compositionally biased region" description="Basic and acidic residues" evidence="8">
    <location>
        <begin position="374"/>
        <end position="408"/>
    </location>
</feature>
<evidence type="ECO:0000256" key="3">
    <source>
        <dbReference type="ARBA" id="ARBA00022776"/>
    </source>
</evidence>
<keyword evidence="7" id="KW-0175">Coiled coil</keyword>
<evidence type="ECO:0000313" key="10">
    <source>
        <dbReference type="EMBL" id="CAF4847396.1"/>
    </source>
</evidence>
<evidence type="ECO:0000256" key="6">
    <source>
        <dbReference type="ARBA" id="ARBA00023306"/>
    </source>
</evidence>
<dbReference type="GO" id="GO:0042393">
    <property type="term" value="F:histone binding"/>
    <property type="evidence" value="ECO:0007669"/>
    <property type="project" value="TreeGrafter"/>
</dbReference>
<evidence type="ECO:0000256" key="1">
    <source>
        <dbReference type="ARBA" id="ARBA00004123"/>
    </source>
</evidence>
<dbReference type="OrthoDB" id="10263978at2759"/>
<dbReference type="PANTHER" id="PTHR14222:SF1">
    <property type="entry name" value="CONDENSIN-2 COMPLEX SUBUNIT D3"/>
    <property type="match status" value="1"/>
</dbReference>
<name>A0A821RU33_9NEOP</name>
<feature type="region of interest" description="Disordered" evidence="8">
    <location>
        <begin position="1138"/>
        <end position="1183"/>
    </location>
</feature>
<evidence type="ECO:0000256" key="2">
    <source>
        <dbReference type="ARBA" id="ARBA00022618"/>
    </source>
</evidence>
<feature type="coiled-coil region" evidence="7">
    <location>
        <begin position="1103"/>
        <end position="1130"/>
    </location>
</feature>
<keyword evidence="5" id="KW-0539">Nucleus</keyword>
<dbReference type="AlphaFoldDB" id="A0A821RU33"/>
<protein>
    <recommendedName>
        <fullName evidence="9">Condensin complex subunit 1 C-terminal domain-containing protein</fullName>
    </recommendedName>
</protein>
<evidence type="ECO:0000256" key="5">
    <source>
        <dbReference type="ARBA" id="ARBA00023242"/>
    </source>
</evidence>
<feature type="compositionally biased region" description="Basic residues" evidence="8">
    <location>
        <begin position="1164"/>
        <end position="1183"/>
    </location>
</feature>
<evidence type="ECO:0000256" key="4">
    <source>
        <dbReference type="ARBA" id="ARBA00023067"/>
    </source>
</evidence>
<sequence length="1183" mass="132887">MQLLEELSNLQLQFLDYDWVQSIYDSEFFEFGDLPSEFQNAIDSSEVNLTLQNVIHAIDDWLSCKDNSDDDSSWVTLSNQVNHKNLLALLGYYIDCGNKNIFPTEARNNALWASRLYFKLLSIPGYKAYHIYHSQLFAHTLTCLSYPKTVCENEDNFFNPKQLIRVVNSIIKELNEFVHELKTVIVKLQLSPGDINFEDILSNLIDITGGSIVTKLNIDKIELANLSKVVYEVIDFIICTADGEPDALAIKLLFKAMLPKFIAASLDHKQANNIVRASYVAYSGLILSKYGKTALSSYVVLLQHLTYSLDGLEKAEVRQTRIPLVVGLMSLLPQRSYCTTVKWLLKLTTTAKVPHRQVAMEILAQLLSNDAEKRNSDSGIESRKTSIEDNLEVHDNNKEAVVDTEKDQGNTMEEDSQSQSSISEFDIDPSEDISSLINQRRHCVPHGEIVRAIYERISDVSGTLRARAIAILTDLLGSDHDPIIEAMRDLSGDGTQCQLAKAATRCSSDERAAVRKAAVSLIHRLLVRNPHPTHYSTLVSLCRDASILVRGAAVNALADVALNNPTKLSLNAFLTGPMHQLSDPEAKIQEQVINLAQAIIVAPLQKFDPANTDECLPWSFLAGIVRLNMRKHLQKACMLLVKSSNSINHRLVDLVSTHLGVLSDARDLQSLVLLTSVARHVEYNDVAFLLDYYYKLAGTRQERQRDCRLMPLVVELISLWSRFIEDEARRTLREHLIQRIQIDADCRPACVSLAANLDPTDMHWATDLMKASERRALSGGPIDDWICAADLSLVAPEPPSFALINLYVAALQAPPPEWSESERGACVAGIGRICVRSRDASVVAAPQLAILLQDPAAPLCARLNSLLALTDVCTRYTCIVEPLLKSMCGCLSCDAPAELRRAAARVLTRLLLGGYLRLRTPLYYRFCALLADEDLEVREPAEYYVTSCLTVDVIYHHFVDCVLHYNNENEDRMSFDSRQLIYDVMLQRMSVVQRLNIQCRLAREILTHAADEIEEIRDDEELPAPLNAALLDTITLLCGPRMKLPKKPEKSGEADIEDLQERVTTNIVSHKMKRTVAEVLVPAVLRLYARLRTRGGQLATYIVKIATDLHNDYRQEIEELIEDDEELVERVRHFQDAIGLESSSGNTRNLVTSSAPPDPETPRSQKKRPRPYSHTPRKRKLKI</sequence>
<evidence type="ECO:0000256" key="8">
    <source>
        <dbReference type="SAM" id="MobiDB-lite"/>
    </source>
</evidence>
<evidence type="ECO:0000259" key="9">
    <source>
        <dbReference type="Pfam" id="PF12717"/>
    </source>
</evidence>
<dbReference type="InterPro" id="IPR011989">
    <property type="entry name" value="ARM-like"/>
</dbReference>
<dbReference type="GO" id="GO:0007076">
    <property type="term" value="P:mitotic chromosome condensation"/>
    <property type="evidence" value="ECO:0007669"/>
    <property type="project" value="InterPro"/>
</dbReference>
<keyword evidence="3" id="KW-0498">Mitosis</keyword>
<dbReference type="GO" id="GO:0051301">
    <property type="term" value="P:cell division"/>
    <property type="evidence" value="ECO:0007669"/>
    <property type="project" value="UniProtKB-KW"/>
</dbReference>
<dbReference type="Proteomes" id="UP000663880">
    <property type="component" value="Unassembled WGS sequence"/>
</dbReference>
<feature type="domain" description="Condensin complex subunit 1 C-terminal" evidence="9">
    <location>
        <begin position="862"/>
        <end position="988"/>
    </location>
</feature>
<dbReference type="GO" id="GO:0005634">
    <property type="term" value="C:nucleus"/>
    <property type="evidence" value="ECO:0007669"/>
    <property type="project" value="UniProtKB-SubCell"/>
</dbReference>
<feature type="region of interest" description="Disordered" evidence="8">
    <location>
        <begin position="374"/>
        <end position="424"/>
    </location>
</feature>
<dbReference type="PANTHER" id="PTHR14222">
    <property type="entry name" value="CONDENSIN"/>
    <property type="match status" value="1"/>
</dbReference>
<comment type="caution">
    <text evidence="10">The sequence shown here is derived from an EMBL/GenBank/DDBJ whole genome shotgun (WGS) entry which is preliminary data.</text>
</comment>
<dbReference type="GO" id="GO:0010032">
    <property type="term" value="P:meiotic chromosome condensation"/>
    <property type="evidence" value="ECO:0007669"/>
    <property type="project" value="TreeGrafter"/>
</dbReference>
<keyword evidence="4" id="KW-0226">DNA condensation</keyword>
<feature type="compositionally biased region" description="Polar residues" evidence="8">
    <location>
        <begin position="1141"/>
        <end position="1155"/>
    </location>
</feature>